<dbReference type="PANTHER" id="PTHR43757:SF2">
    <property type="entry name" value="AMINOMETHYLTRANSFERASE, MITOCHONDRIAL"/>
    <property type="match status" value="1"/>
</dbReference>
<feature type="domain" description="GCVT N-terminal" evidence="3">
    <location>
        <begin position="1"/>
        <end position="115"/>
    </location>
</feature>
<dbReference type="FunFam" id="2.40.30.110:FF:000003">
    <property type="entry name" value="Aminomethyltransferase"/>
    <property type="match status" value="1"/>
</dbReference>
<dbReference type="Gene3D" id="3.30.1360.120">
    <property type="entry name" value="Probable tRNA modification gtpase trme, domain 1"/>
    <property type="match status" value="1"/>
</dbReference>
<evidence type="ECO:0008006" key="6">
    <source>
        <dbReference type="Google" id="ProtNLM"/>
    </source>
</evidence>
<dbReference type="GO" id="GO:0005829">
    <property type="term" value="C:cytosol"/>
    <property type="evidence" value="ECO:0007669"/>
    <property type="project" value="TreeGrafter"/>
</dbReference>
<dbReference type="SUPFAM" id="SSF101790">
    <property type="entry name" value="Aminomethyltransferase beta-barrel domain"/>
    <property type="match status" value="1"/>
</dbReference>
<feature type="domain" description="Aminomethyltransferase C-terminal" evidence="4">
    <location>
        <begin position="133"/>
        <end position="210"/>
    </location>
</feature>
<organism evidence="5">
    <name type="scientific">marine metagenome</name>
    <dbReference type="NCBI Taxonomy" id="408172"/>
    <lineage>
        <taxon>unclassified sequences</taxon>
        <taxon>metagenomes</taxon>
        <taxon>ecological metagenomes</taxon>
    </lineage>
</organism>
<dbReference type="InterPro" id="IPR029043">
    <property type="entry name" value="GcvT/YgfZ_C"/>
</dbReference>
<dbReference type="Pfam" id="PF08669">
    <property type="entry name" value="GCV_T_C"/>
    <property type="match status" value="1"/>
</dbReference>
<dbReference type="Pfam" id="PF01571">
    <property type="entry name" value="GCV_T"/>
    <property type="match status" value="1"/>
</dbReference>
<dbReference type="GO" id="GO:0008483">
    <property type="term" value="F:transaminase activity"/>
    <property type="evidence" value="ECO:0007669"/>
    <property type="project" value="UniProtKB-KW"/>
</dbReference>
<reference evidence="5" key="1">
    <citation type="submission" date="2018-05" db="EMBL/GenBank/DDBJ databases">
        <authorList>
            <person name="Lanie J.A."/>
            <person name="Ng W.-L."/>
            <person name="Kazmierczak K.M."/>
            <person name="Andrzejewski T.M."/>
            <person name="Davidsen T.M."/>
            <person name="Wayne K.J."/>
            <person name="Tettelin H."/>
            <person name="Glass J.I."/>
            <person name="Rusch D."/>
            <person name="Podicherti R."/>
            <person name="Tsui H.-C.T."/>
            <person name="Winkler M.E."/>
        </authorList>
    </citation>
    <scope>NUCLEOTIDE SEQUENCE</scope>
</reference>
<evidence type="ECO:0000256" key="1">
    <source>
        <dbReference type="ARBA" id="ARBA00022576"/>
    </source>
</evidence>
<name>A0A381S8J2_9ZZZZ</name>
<evidence type="ECO:0000256" key="2">
    <source>
        <dbReference type="ARBA" id="ARBA00022679"/>
    </source>
</evidence>
<dbReference type="InterPro" id="IPR006222">
    <property type="entry name" value="GCVT_N"/>
</dbReference>
<feature type="non-terminal residue" evidence="5">
    <location>
        <position position="1"/>
    </location>
</feature>
<dbReference type="Gene3D" id="2.40.30.110">
    <property type="entry name" value="Aminomethyltransferase beta-barrel domains"/>
    <property type="match status" value="1"/>
</dbReference>
<dbReference type="PANTHER" id="PTHR43757">
    <property type="entry name" value="AMINOMETHYLTRANSFERASE"/>
    <property type="match status" value="1"/>
</dbReference>
<dbReference type="SUPFAM" id="SSF103025">
    <property type="entry name" value="Folate-binding domain"/>
    <property type="match status" value="1"/>
</dbReference>
<evidence type="ECO:0000313" key="5">
    <source>
        <dbReference type="EMBL" id="SUZ99829.1"/>
    </source>
</evidence>
<evidence type="ECO:0000259" key="4">
    <source>
        <dbReference type="Pfam" id="PF08669"/>
    </source>
</evidence>
<sequence length="211" mass="23667">PKSYDLLEKIVEFDVRSLSNYSFLITELNKYKNVIISTTGYTGSGGFEIYCDNHDAVGIWEILFEIGKEFDIKPIGLAARDTLRLEMGYCLYGNEINTNTNPIEAGLKWITKTNKNFIGKNPILNSINNGTKKKLIGFQLDERGIPRKNYLIYDIENNKIGFVTSGTMSPSIKRGIGLGYVNTKNSILGTSLNIEIRNKLVKASVVKIPFI</sequence>
<dbReference type="EMBL" id="UINC01002742">
    <property type="protein sequence ID" value="SUZ99829.1"/>
    <property type="molecule type" value="Genomic_DNA"/>
</dbReference>
<protein>
    <recommendedName>
        <fullName evidence="6">Glycine cleavage system T protein</fullName>
    </recommendedName>
</protein>
<gene>
    <name evidence="5" type="ORF">METZ01_LOCUS52683</name>
</gene>
<evidence type="ECO:0000259" key="3">
    <source>
        <dbReference type="Pfam" id="PF01571"/>
    </source>
</evidence>
<keyword evidence="2" id="KW-0808">Transferase</keyword>
<proteinExistence type="predicted"/>
<dbReference type="InterPro" id="IPR028896">
    <property type="entry name" value="GcvT/YgfZ/DmdA"/>
</dbReference>
<accession>A0A381S8J2</accession>
<dbReference type="Gene3D" id="4.10.1250.10">
    <property type="entry name" value="Aminomethyltransferase fragment"/>
    <property type="match status" value="1"/>
</dbReference>
<keyword evidence="1" id="KW-0032">Aminotransferase</keyword>
<dbReference type="InterPro" id="IPR027266">
    <property type="entry name" value="TrmE/GcvT-like"/>
</dbReference>
<dbReference type="AlphaFoldDB" id="A0A381S8J2"/>
<dbReference type="InterPro" id="IPR013977">
    <property type="entry name" value="GcvT_C"/>
</dbReference>